<name>A0A1H8JJM7_9RHOB</name>
<dbReference type="Proteomes" id="UP000199585">
    <property type="component" value="Unassembled WGS sequence"/>
</dbReference>
<dbReference type="EMBL" id="FOCI01000039">
    <property type="protein sequence ID" value="SEN80993.1"/>
    <property type="molecule type" value="Genomic_DNA"/>
</dbReference>
<dbReference type="GO" id="GO:0071949">
    <property type="term" value="F:FAD binding"/>
    <property type="evidence" value="ECO:0007669"/>
    <property type="project" value="InterPro"/>
</dbReference>
<accession>A0A1H8JJM7</accession>
<sequence>MSRPILHRQGAPAAAESWIAGGTNLVDLMKLGIEQPAGLVDLGPRRATLSGIADADGGLTLGAMTTLAETERDLRIQRDYPAVHLALALAASPQIREMATLGGNLLQRTRCTYFRDGHSPCNKRAPGTGCSAIGGDDAALAILGTSENCMANYPGDLAVALVMLGADMSVEDRDGRRRRIAVQDLYRLPGATPNHETTLAHGDLITAIHLPVPTWTGQTYVKLRDRASYAFASASAAVALEFDGSKVSSARITIGGLATVPWRCAAAEGRLIGRVLDERTAMETGRACLAEATPSPTQDHKVELGARAVAKALVVASHMHFSIKAGHSDGP</sequence>
<dbReference type="Pfam" id="PF03450">
    <property type="entry name" value="CO_deh_flav_C"/>
    <property type="match status" value="1"/>
</dbReference>
<dbReference type="SUPFAM" id="SSF56176">
    <property type="entry name" value="FAD-binding/transporter-associated domain-like"/>
    <property type="match status" value="1"/>
</dbReference>
<gene>
    <name evidence="4" type="ORF">SAMN04488003_1398</name>
</gene>
<dbReference type="InterPro" id="IPR016167">
    <property type="entry name" value="FAD-bd_PCMH_sub1"/>
</dbReference>
<evidence type="ECO:0000256" key="2">
    <source>
        <dbReference type="ARBA" id="ARBA00022827"/>
    </source>
</evidence>
<reference evidence="4 5" key="1">
    <citation type="submission" date="2016-10" db="EMBL/GenBank/DDBJ databases">
        <authorList>
            <person name="de Groot N.N."/>
        </authorList>
    </citation>
    <scope>NUCLEOTIDE SEQUENCE [LARGE SCALE GENOMIC DNA]</scope>
    <source>
        <strain evidence="4 5">DSM 16213</strain>
    </source>
</reference>
<dbReference type="InterPro" id="IPR036318">
    <property type="entry name" value="FAD-bd_PCMH-like_sf"/>
</dbReference>
<keyword evidence="5" id="KW-1185">Reference proteome</keyword>
<dbReference type="PANTHER" id="PTHR42659">
    <property type="entry name" value="XANTHINE DEHYDROGENASE SUBUNIT C-RELATED"/>
    <property type="match status" value="1"/>
</dbReference>
<protein>
    <submittedName>
        <fullName evidence="4">Xanthine dehydrogenase YagS FAD-binding subunit</fullName>
    </submittedName>
</protein>
<feature type="domain" description="FAD-binding PCMH-type" evidence="3">
    <location>
        <begin position="1"/>
        <end position="215"/>
    </location>
</feature>
<dbReference type="PANTHER" id="PTHR42659:SF9">
    <property type="entry name" value="XANTHINE DEHYDROGENASE FAD-BINDING SUBUNIT XDHB-RELATED"/>
    <property type="match status" value="1"/>
</dbReference>
<dbReference type="Gene3D" id="3.30.465.10">
    <property type="match status" value="1"/>
</dbReference>
<keyword evidence="1" id="KW-0285">Flavoprotein</keyword>
<dbReference type="PROSITE" id="PS51387">
    <property type="entry name" value="FAD_PCMH"/>
    <property type="match status" value="1"/>
</dbReference>
<dbReference type="Pfam" id="PF00941">
    <property type="entry name" value="FAD_binding_5"/>
    <property type="match status" value="1"/>
</dbReference>
<dbReference type="SUPFAM" id="SSF55447">
    <property type="entry name" value="CO dehydrogenase flavoprotein C-terminal domain-like"/>
    <property type="match status" value="1"/>
</dbReference>
<evidence type="ECO:0000256" key="1">
    <source>
        <dbReference type="ARBA" id="ARBA00022630"/>
    </source>
</evidence>
<evidence type="ECO:0000259" key="3">
    <source>
        <dbReference type="PROSITE" id="PS51387"/>
    </source>
</evidence>
<dbReference type="InterPro" id="IPR036683">
    <property type="entry name" value="CO_DH_flav_C_dom_sf"/>
</dbReference>
<dbReference type="RefSeq" id="WP_177174712.1">
    <property type="nucleotide sequence ID" value="NZ_FOCI01000039.1"/>
</dbReference>
<dbReference type="Gene3D" id="3.30.43.10">
    <property type="entry name" value="Uridine Diphospho-n-acetylenolpyruvylglucosamine Reductase, domain 2"/>
    <property type="match status" value="1"/>
</dbReference>
<dbReference type="InterPro" id="IPR016169">
    <property type="entry name" value="FAD-bd_PCMH_sub2"/>
</dbReference>
<dbReference type="SMART" id="SM01092">
    <property type="entry name" value="CO_deh_flav_C"/>
    <property type="match status" value="1"/>
</dbReference>
<dbReference type="STRING" id="245187.SAMN04488003_1398"/>
<evidence type="ECO:0000313" key="5">
    <source>
        <dbReference type="Proteomes" id="UP000199585"/>
    </source>
</evidence>
<dbReference type="Gene3D" id="3.30.390.50">
    <property type="entry name" value="CO dehydrogenase flavoprotein, C-terminal domain"/>
    <property type="match status" value="1"/>
</dbReference>
<dbReference type="GO" id="GO:0016491">
    <property type="term" value="F:oxidoreductase activity"/>
    <property type="evidence" value="ECO:0007669"/>
    <property type="project" value="InterPro"/>
</dbReference>
<evidence type="ECO:0000313" key="4">
    <source>
        <dbReference type="EMBL" id="SEN80993.1"/>
    </source>
</evidence>
<keyword evidence="2" id="KW-0274">FAD</keyword>
<dbReference type="AlphaFoldDB" id="A0A1H8JJM7"/>
<organism evidence="4 5">
    <name type="scientific">Loktanella fryxellensis</name>
    <dbReference type="NCBI Taxonomy" id="245187"/>
    <lineage>
        <taxon>Bacteria</taxon>
        <taxon>Pseudomonadati</taxon>
        <taxon>Pseudomonadota</taxon>
        <taxon>Alphaproteobacteria</taxon>
        <taxon>Rhodobacterales</taxon>
        <taxon>Roseobacteraceae</taxon>
        <taxon>Loktanella</taxon>
    </lineage>
</organism>
<dbReference type="InterPro" id="IPR002346">
    <property type="entry name" value="Mopterin_DH_FAD-bd"/>
</dbReference>
<dbReference type="InterPro" id="IPR005107">
    <property type="entry name" value="CO_DH_flav_C"/>
</dbReference>
<proteinExistence type="predicted"/>
<dbReference type="InterPro" id="IPR016166">
    <property type="entry name" value="FAD-bd_PCMH"/>
</dbReference>
<dbReference type="InterPro" id="IPR051312">
    <property type="entry name" value="Diverse_Substr_Oxidored"/>
</dbReference>